<dbReference type="STRING" id="1121131.SAMN02745229_02495"/>
<proteinExistence type="predicted"/>
<protein>
    <submittedName>
        <fullName evidence="1">Uncharacterized protein</fullName>
    </submittedName>
</protein>
<dbReference type="RefSeq" id="WP_073388246.1">
    <property type="nucleotide sequence ID" value="NZ_FQXK01000021.1"/>
</dbReference>
<reference evidence="2" key="1">
    <citation type="submission" date="2016-11" db="EMBL/GenBank/DDBJ databases">
        <authorList>
            <person name="Varghese N."/>
            <person name="Submissions S."/>
        </authorList>
    </citation>
    <scope>NUCLEOTIDE SEQUENCE [LARGE SCALE GENOMIC DNA]</scope>
    <source>
        <strain evidence="2">DSM 3071</strain>
    </source>
</reference>
<dbReference type="GeneID" id="89507909"/>
<organism evidence="1 2">
    <name type="scientific">Butyrivibrio fibrisolvens DSM 3071</name>
    <dbReference type="NCBI Taxonomy" id="1121131"/>
    <lineage>
        <taxon>Bacteria</taxon>
        <taxon>Bacillati</taxon>
        <taxon>Bacillota</taxon>
        <taxon>Clostridia</taxon>
        <taxon>Lachnospirales</taxon>
        <taxon>Lachnospiraceae</taxon>
        <taxon>Butyrivibrio</taxon>
    </lineage>
</organism>
<name>A0A1M5ZP26_BUTFI</name>
<dbReference type="Proteomes" id="UP000184278">
    <property type="component" value="Unassembled WGS sequence"/>
</dbReference>
<keyword evidence="2" id="KW-1185">Reference proteome</keyword>
<gene>
    <name evidence="1" type="ORF">SAMN02745229_02495</name>
</gene>
<evidence type="ECO:0000313" key="1">
    <source>
        <dbReference type="EMBL" id="SHI25954.1"/>
    </source>
</evidence>
<evidence type="ECO:0000313" key="2">
    <source>
        <dbReference type="Proteomes" id="UP000184278"/>
    </source>
</evidence>
<sequence>MTNVSALGQFMASPEDNLSERISSFTASSMAPKPFGMTGPVNLGMSADVDLNSGRHDIEAYSNKTSALAKSLEQNSLDFSSVHNFDVVMSHTMSQEDYAKAKEDGFDMRDLDPQEAVTILDKVKTVLAQSGQIIDGYNDDLDIETLKNIVGNEVMAGDILDAFHQNDIPATKENIRDVVNAVEKGSLLTEPKDTAVNYLVENKLEPSVDNFYLADHATNGRRSGQGSYYMEGGYLNKTGAGLALDDIAASISEVIEEAGFEAADEKMQDTARKLLKDGLALTPDNLQKKIEIDNISFPLTREVIIDSAAAAIADGKKATQGSFSDHESLVQKAVSLKKSLFLEETRFEMSAEVNLRLLRSGITIDTSYVEKAVEELKAANDQIANVLFPDRSNALDLYDLYKKTNEEVGVIKESPAAVIGALTKEFKSATLEDIFNKGSALKASYEKAQATYEAVGTQVRSDLGDSIKKAFRNVDEVLKGIDLELTDDNRRAVRILSYNHAEVTSSSVEAVRAIDNKLVSTIDKLKPSAVLDMIREGRNPLAMTLDELGGYLDDKDKDPDKQSDKYSRFLYKLEKNGQITDKEKESYIGIYRLFENLKKTDHAAIGMVLETGSEMTIGNLLTANRTLTRSKRGMDFKFDDDFGGLKAGERKNTAIDVQIETAFRYYSSKADKAYDNISPEKMLAFENAGNVIENTLLPAFADAMEHQGEEEKRLEKEVNKKELEDLRNTLSDGLSKDSASELEKADIPVTVRNLEAMEEIIASRKRRCLNKIWDQLRERVKAPQDKDQEDKDSLSGANLNEALDSLKDLNNYKNTIDNMARSLETAMNTADTYIDIKAIKLLHKELSVASTLADKGSYEIPVDTGAGEVSLHISFKKGDGASSKVEASIETENYGTVKADLSLLPDPNVHDASKVGGMLTTSAHGRADVRRFMENIKYIMTGDISSTDLSIMYEVTKQTSDDTNAAVSREADTTDKSLIKTAELFIKAVTDSISMMEGS</sequence>
<dbReference type="InterPro" id="IPR046207">
    <property type="entry name" value="DUF6240"/>
</dbReference>
<dbReference type="OrthoDB" id="9759262at2"/>
<accession>A0A1M5ZP26</accession>
<dbReference type="Pfam" id="PF19753">
    <property type="entry name" value="DUF6240"/>
    <property type="match status" value="2"/>
</dbReference>
<dbReference type="AlphaFoldDB" id="A0A1M5ZP26"/>
<dbReference type="EMBL" id="FQXK01000021">
    <property type="protein sequence ID" value="SHI25954.1"/>
    <property type="molecule type" value="Genomic_DNA"/>
</dbReference>